<evidence type="ECO:0000313" key="3">
    <source>
        <dbReference type="EMBL" id="RKF78455.1"/>
    </source>
</evidence>
<keyword evidence="4" id="KW-1185">Reference proteome</keyword>
<feature type="region of interest" description="Disordered" evidence="1">
    <location>
        <begin position="225"/>
        <end position="319"/>
    </location>
</feature>
<gene>
    <name evidence="3" type="ORF">GcM3_064025</name>
</gene>
<keyword evidence="3" id="KW-0687">Ribonucleoprotein</keyword>
<feature type="compositionally biased region" description="Basic and acidic residues" evidence="1">
    <location>
        <begin position="251"/>
        <end position="261"/>
    </location>
</feature>
<dbReference type="STRING" id="62708.A0A420IVA6"/>
<keyword evidence="3" id="KW-0689">Ribosomal protein</keyword>
<proteinExistence type="predicted"/>
<feature type="signal peptide" evidence="2">
    <location>
        <begin position="1"/>
        <end position="20"/>
    </location>
</feature>
<dbReference type="EMBL" id="MCBQ01006437">
    <property type="protein sequence ID" value="RKF78455.1"/>
    <property type="molecule type" value="Genomic_DNA"/>
</dbReference>
<accession>A0A420IVA6</accession>
<sequence>MLLLLKLGLMTLTLSTTVQGQNKGNGSPTLDAAAIQKASASTGNDGKAVDGQVDSKTSDENFINFCSGKTLTDGKQIEGGSCNGIVMGDIPSKNSMVASIITFPKTGGDPIKANQDFDITLKTKNLVTGSFTNAQTTYYSAPQQLEGGQIVGHTHVTVQAMSSLNPDQPLDTSQFAFFKGINDKANGDGTLTATVTGGLPVGFFRLCTLSSASNHQPVLLPVAQRGSSDDCTKFEVSNDGKASGQAGADSVEDKSNTKNQKEGASNSKSQKEDASNDKSEKKGKAKADKKDDDDDDEKDGKKDGKNKLRRRRFHRNFVL</sequence>
<keyword evidence="2" id="KW-0732">Signal</keyword>
<organism evidence="3 4">
    <name type="scientific">Golovinomyces cichoracearum</name>
    <dbReference type="NCBI Taxonomy" id="62708"/>
    <lineage>
        <taxon>Eukaryota</taxon>
        <taxon>Fungi</taxon>
        <taxon>Dikarya</taxon>
        <taxon>Ascomycota</taxon>
        <taxon>Pezizomycotina</taxon>
        <taxon>Leotiomycetes</taxon>
        <taxon>Erysiphales</taxon>
        <taxon>Erysiphaceae</taxon>
        <taxon>Golovinomyces</taxon>
    </lineage>
</organism>
<dbReference type="Proteomes" id="UP000283383">
    <property type="component" value="Unassembled WGS sequence"/>
</dbReference>
<evidence type="ECO:0000313" key="4">
    <source>
        <dbReference type="Proteomes" id="UP000283383"/>
    </source>
</evidence>
<reference evidence="3 4" key="1">
    <citation type="journal article" date="2018" name="BMC Genomics">
        <title>Comparative genome analyses reveal sequence features reflecting distinct modes of host-adaptation between dicot and monocot powdery mildew.</title>
        <authorList>
            <person name="Wu Y."/>
            <person name="Ma X."/>
            <person name="Pan Z."/>
            <person name="Kale S.D."/>
            <person name="Song Y."/>
            <person name="King H."/>
            <person name="Zhang Q."/>
            <person name="Presley C."/>
            <person name="Deng X."/>
            <person name="Wei C.I."/>
            <person name="Xiao S."/>
        </authorList>
    </citation>
    <scope>NUCLEOTIDE SEQUENCE [LARGE SCALE GENOMIC DNA]</scope>
    <source>
        <strain evidence="3">UMSG3</strain>
    </source>
</reference>
<protein>
    <submittedName>
        <fullName evidence="3">Putative ribosomal protein s17</fullName>
    </submittedName>
</protein>
<name>A0A420IVA6_9PEZI</name>
<dbReference type="InterPro" id="IPR053216">
    <property type="entry name" value="Appressorial_penetr-assoc"/>
</dbReference>
<feature type="compositionally biased region" description="Basic and acidic residues" evidence="1">
    <location>
        <begin position="227"/>
        <end position="238"/>
    </location>
</feature>
<dbReference type="AlphaFoldDB" id="A0A420IVA6"/>
<feature type="chain" id="PRO_5019156626" evidence="2">
    <location>
        <begin position="21"/>
        <end position="319"/>
    </location>
</feature>
<dbReference type="GO" id="GO:0005840">
    <property type="term" value="C:ribosome"/>
    <property type="evidence" value="ECO:0007669"/>
    <property type="project" value="UniProtKB-KW"/>
</dbReference>
<dbReference type="PANTHER" id="PTHR34587:SF2">
    <property type="entry name" value="G-PROTEIN COUPLED RECEPTORS FAMILY 1 PROFILE DOMAIN-CONTAINING PROTEIN"/>
    <property type="match status" value="1"/>
</dbReference>
<evidence type="ECO:0000256" key="2">
    <source>
        <dbReference type="SAM" id="SignalP"/>
    </source>
</evidence>
<evidence type="ECO:0000256" key="1">
    <source>
        <dbReference type="SAM" id="MobiDB-lite"/>
    </source>
</evidence>
<dbReference type="PANTHER" id="PTHR34587">
    <property type="entry name" value="VWFA DOMAIN-CONTAINING PROTEIN"/>
    <property type="match status" value="1"/>
</dbReference>
<comment type="caution">
    <text evidence="3">The sequence shown here is derived from an EMBL/GenBank/DDBJ whole genome shotgun (WGS) entry which is preliminary data.</text>
</comment>
<feature type="compositionally biased region" description="Basic residues" evidence="1">
    <location>
        <begin position="307"/>
        <end position="319"/>
    </location>
</feature>
<feature type="compositionally biased region" description="Basic and acidic residues" evidence="1">
    <location>
        <begin position="269"/>
        <end position="290"/>
    </location>
</feature>